<sequence length="328" mass="36035">MKRILIVKLTSLGDMVFTQPLVADLQRAFPGVKIDWIADSYCADVPRWNPNIERVISAPLRGFKKSRNWAGLRAIFSALRELRREKYDAVLDVHGVYKSAIVTFLARTRNRYGYPVAELGESGARFAYNHVFQPFVEEDCARQRMRRAVSRALGYELTRDMDYGLEMPADTPAPAAKGPYAMLFHATSSEEKKWPAADWISVGSAISARGLRVLVPWGNDAERKEAETIAASVPNAEVMPRLSITGVAQMVGKASLVVGMDTGFVHIADALRRPTVILFTTTSRHLYGVDAPGRAVSLGGGGVVPRRDQVLAAIDEVLAVQPPVTSPN</sequence>
<evidence type="ECO:0000256" key="9">
    <source>
        <dbReference type="ARBA" id="ARBA00043995"/>
    </source>
</evidence>
<protein>
    <recommendedName>
        <fullName evidence="11">Lipopolysaccharide heptosyltransferase 1</fullName>
        <ecNumber evidence="10">2.4.99.23</ecNumber>
    </recommendedName>
    <alternativeName>
        <fullName evidence="12">ADP-heptose:lipopolysaccharide heptosyltransferase I</fullName>
    </alternativeName>
</protein>
<dbReference type="GO" id="GO:0009244">
    <property type="term" value="P:lipopolysaccharide core region biosynthetic process"/>
    <property type="evidence" value="ECO:0007669"/>
    <property type="project" value="InterPro"/>
</dbReference>
<keyword evidence="3" id="KW-1003">Cell membrane</keyword>
<organism evidence="14">
    <name type="scientific">Cupriavidus necator</name>
    <name type="common">Alcaligenes eutrophus</name>
    <name type="synonym">Ralstonia eutropha</name>
    <dbReference type="NCBI Taxonomy" id="106590"/>
    <lineage>
        <taxon>Bacteria</taxon>
        <taxon>Pseudomonadati</taxon>
        <taxon>Pseudomonadota</taxon>
        <taxon>Betaproteobacteria</taxon>
        <taxon>Burkholderiales</taxon>
        <taxon>Burkholderiaceae</taxon>
        <taxon>Cupriavidus</taxon>
    </lineage>
</organism>
<dbReference type="InterPro" id="IPR002201">
    <property type="entry name" value="Glyco_trans_9"/>
</dbReference>
<dbReference type="GO" id="GO:0005886">
    <property type="term" value="C:plasma membrane"/>
    <property type="evidence" value="ECO:0007669"/>
    <property type="project" value="UniProtKB-SubCell"/>
</dbReference>
<evidence type="ECO:0000256" key="11">
    <source>
        <dbReference type="ARBA" id="ARBA00044190"/>
    </source>
</evidence>
<evidence type="ECO:0000256" key="8">
    <source>
        <dbReference type="ARBA" id="ARBA00023136"/>
    </source>
</evidence>
<evidence type="ECO:0000256" key="12">
    <source>
        <dbReference type="ARBA" id="ARBA00044330"/>
    </source>
</evidence>
<evidence type="ECO:0000256" key="5">
    <source>
        <dbReference type="ARBA" id="ARBA00022676"/>
    </source>
</evidence>
<keyword evidence="7" id="KW-0448">Lipopolysaccharide biosynthesis</keyword>
<evidence type="ECO:0000256" key="10">
    <source>
        <dbReference type="ARBA" id="ARBA00044041"/>
    </source>
</evidence>
<proteinExistence type="inferred from homology"/>
<dbReference type="EMBL" id="FMSH01000154">
    <property type="protein sequence ID" value="SCU75446.1"/>
    <property type="molecule type" value="Genomic_DNA"/>
</dbReference>
<keyword evidence="6 14" id="KW-0808">Transferase</keyword>
<evidence type="ECO:0000256" key="4">
    <source>
        <dbReference type="ARBA" id="ARBA00022519"/>
    </source>
</evidence>
<gene>
    <name evidence="14" type="ORF">CNECB9_2370020</name>
</gene>
<comment type="pathway">
    <text evidence="2">Bacterial outer membrane biogenesis; LPS core biosynthesis.</text>
</comment>
<dbReference type="InterPro" id="IPR011908">
    <property type="entry name" value="LipoPS_heptosylTferase-I"/>
</dbReference>
<dbReference type="PANTHER" id="PTHR30160">
    <property type="entry name" value="TETRAACYLDISACCHARIDE 4'-KINASE-RELATED"/>
    <property type="match status" value="1"/>
</dbReference>
<dbReference type="Pfam" id="PF01075">
    <property type="entry name" value="Glyco_transf_9"/>
    <property type="match status" value="1"/>
</dbReference>
<dbReference type="InterPro" id="IPR051199">
    <property type="entry name" value="LPS_LOS_Heptosyltrfase"/>
</dbReference>
<dbReference type="SUPFAM" id="SSF53756">
    <property type="entry name" value="UDP-Glycosyltransferase/glycogen phosphorylase"/>
    <property type="match status" value="1"/>
</dbReference>
<evidence type="ECO:0000256" key="3">
    <source>
        <dbReference type="ARBA" id="ARBA00022475"/>
    </source>
</evidence>
<dbReference type="GO" id="GO:0008713">
    <property type="term" value="F:ADP-heptose-lipopolysaccharide heptosyltransferase activity"/>
    <property type="evidence" value="ECO:0007669"/>
    <property type="project" value="TreeGrafter"/>
</dbReference>
<comment type="similarity">
    <text evidence="9">Belongs to the glycosyltransferase 9 family.</text>
</comment>
<keyword evidence="8" id="KW-0472">Membrane</keyword>
<evidence type="ECO:0000256" key="13">
    <source>
        <dbReference type="ARBA" id="ARBA00049201"/>
    </source>
</evidence>
<evidence type="ECO:0000256" key="1">
    <source>
        <dbReference type="ARBA" id="ARBA00004515"/>
    </source>
</evidence>
<dbReference type="NCBIfam" id="TIGR02193">
    <property type="entry name" value="heptsyl_trn_I"/>
    <property type="match status" value="1"/>
</dbReference>
<dbReference type="GO" id="GO:0005829">
    <property type="term" value="C:cytosol"/>
    <property type="evidence" value="ECO:0007669"/>
    <property type="project" value="TreeGrafter"/>
</dbReference>
<dbReference type="CDD" id="cd03789">
    <property type="entry name" value="GT9_LPS_heptosyltransferase"/>
    <property type="match status" value="1"/>
</dbReference>
<dbReference type="AlphaFoldDB" id="A0A1K0IRC2"/>
<dbReference type="Gene3D" id="3.40.50.2000">
    <property type="entry name" value="Glycogen Phosphorylase B"/>
    <property type="match status" value="2"/>
</dbReference>
<reference evidence="14" key="1">
    <citation type="submission" date="2016-09" db="EMBL/GenBank/DDBJ databases">
        <authorList>
            <person name="Capua I."/>
            <person name="De Benedictis P."/>
            <person name="Joannis T."/>
            <person name="Lombin L.H."/>
            <person name="Cattoli G."/>
        </authorList>
    </citation>
    <scope>NUCLEOTIDE SEQUENCE</scope>
    <source>
        <strain evidence="14">B9</strain>
    </source>
</reference>
<dbReference type="RefSeq" id="WP_340523927.1">
    <property type="nucleotide sequence ID" value="NZ_FMSH01000154.1"/>
</dbReference>
<dbReference type="PANTHER" id="PTHR30160:SF19">
    <property type="entry name" value="LIPOPOLYSACCHARIDE HEPTOSYLTRANSFERASE 1"/>
    <property type="match status" value="1"/>
</dbReference>
<evidence type="ECO:0000256" key="2">
    <source>
        <dbReference type="ARBA" id="ARBA00004713"/>
    </source>
</evidence>
<evidence type="ECO:0000256" key="6">
    <source>
        <dbReference type="ARBA" id="ARBA00022679"/>
    </source>
</evidence>
<dbReference type="EC" id="2.4.99.23" evidence="10"/>
<evidence type="ECO:0000256" key="7">
    <source>
        <dbReference type="ARBA" id="ARBA00022985"/>
    </source>
</evidence>
<keyword evidence="4" id="KW-0997">Cell inner membrane</keyword>
<comment type="subcellular location">
    <subcellularLocation>
        <location evidence="1">Cell inner membrane</location>
        <topology evidence="1">Peripheral membrane protein</topology>
        <orientation evidence="1">Cytoplasmic side</orientation>
    </subcellularLocation>
</comment>
<evidence type="ECO:0000313" key="14">
    <source>
        <dbReference type="EMBL" id="SCU75446.1"/>
    </source>
</evidence>
<comment type="catalytic activity">
    <reaction evidence="13">
        <text>an alpha-Kdo-(2-&gt;4)-alpha-Kdo-(2-&gt;6)-lipid A + ADP-L-glycero-beta-D-manno-heptose = an L-alpha-D-Hep-(1-&gt;5)-[alpha-Kdo-(2-&gt;4)]-alpha-Kdo-(2-&gt;6)-lipid A + ADP + H(+)</text>
        <dbReference type="Rhea" id="RHEA:74067"/>
        <dbReference type="ChEBI" id="CHEBI:15378"/>
        <dbReference type="ChEBI" id="CHEBI:61506"/>
        <dbReference type="ChEBI" id="CHEBI:176431"/>
        <dbReference type="ChEBI" id="CHEBI:193068"/>
        <dbReference type="ChEBI" id="CHEBI:456216"/>
        <dbReference type="EC" id="2.4.99.23"/>
    </reaction>
</comment>
<keyword evidence="5" id="KW-0328">Glycosyltransferase</keyword>
<name>A0A1K0IRC2_CUPNE</name>
<accession>A0A1K0IRC2</accession>